<dbReference type="GeneID" id="111084228"/>
<evidence type="ECO:0000313" key="3">
    <source>
        <dbReference type="RefSeq" id="XP_022236705.1"/>
    </source>
</evidence>
<feature type="region of interest" description="Disordered" evidence="1">
    <location>
        <begin position="1"/>
        <end position="108"/>
    </location>
</feature>
<protein>
    <submittedName>
        <fullName evidence="3">Uncharacterized protein LOC111084228</fullName>
    </submittedName>
</protein>
<evidence type="ECO:0000256" key="1">
    <source>
        <dbReference type="SAM" id="MobiDB-lite"/>
    </source>
</evidence>
<reference evidence="3" key="1">
    <citation type="submission" date="2025-08" db="UniProtKB">
        <authorList>
            <consortium name="RefSeq"/>
        </authorList>
    </citation>
    <scope>IDENTIFICATION</scope>
    <source>
        <tissue evidence="3">Muscle</tissue>
    </source>
</reference>
<dbReference type="Proteomes" id="UP000694941">
    <property type="component" value="Unplaced"/>
</dbReference>
<feature type="region of interest" description="Disordered" evidence="1">
    <location>
        <begin position="274"/>
        <end position="320"/>
    </location>
</feature>
<name>A0ABM1RZA0_LIMPO</name>
<feature type="compositionally biased region" description="Basic and acidic residues" evidence="1">
    <location>
        <begin position="280"/>
        <end position="294"/>
    </location>
</feature>
<feature type="compositionally biased region" description="Basic and acidic residues" evidence="1">
    <location>
        <begin position="75"/>
        <end position="89"/>
    </location>
</feature>
<organism evidence="2 3">
    <name type="scientific">Limulus polyphemus</name>
    <name type="common">Atlantic horseshoe crab</name>
    <dbReference type="NCBI Taxonomy" id="6850"/>
    <lineage>
        <taxon>Eukaryota</taxon>
        <taxon>Metazoa</taxon>
        <taxon>Ecdysozoa</taxon>
        <taxon>Arthropoda</taxon>
        <taxon>Chelicerata</taxon>
        <taxon>Merostomata</taxon>
        <taxon>Xiphosura</taxon>
        <taxon>Limulidae</taxon>
        <taxon>Limulus</taxon>
    </lineage>
</organism>
<keyword evidence="2" id="KW-1185">Reference proteome</keyword>
<feature type="non-terminal residue" evidence="3">
    <location>
        <position position="320"/>
    </location>
</feature>
<gene>
    <name evidence="3" type="primary">LOC111084228</name>
</gene>
<accession>A0ABM1RZA0</accession>
<dbReference type="RefSeq" id="XP_022236705.1">
    <property type="nucleotide sequence ID" value="XM_022380997.1"/>
</dbReference>
<proteinExistence type="predicted"/>
<sequence length="320" mass="35938">MDASSGKFDTQGIKRGQSEVSEPESRGSNEAYCPSQIPFITGYLHRDSKRKHTTENRPTSSDRELSGTKFMRTLVETRSRKESQLDEKCFAPTKRSKASSEPPEERCLTSSGGLLPYSSCHMRGRFSEPNYTNIRINTFTFSAETSSVLSEYNQCDQKNPVTPPNPNHNPCLCQGLSHFETVDSPTCKSHPVVTQDSGYISLADTGHFVCGSGSTLLDDVFLEEMGIFQDSNKLSCELHVIKNASQKTSEVSKVYWSNSNNLIRDEKFEKYITGEDESSPEERHNLDVHKKYITGEDESSPEERHNLDVQYSIMADEDGD</sequence>
<evidence type="ECO:0000313" key="2">
    <source>
        <dbReference type="Proteomes" id="UP000694941"/>
    </source>
</evidence>